<reference evidence="7 8" key="3">
    <citation type="submission" date="2023-06" db="EMBL/GenBank/DDBJ databases">
        <authorList>
            <person name="Zeman M."/>
            <person name="Kubasova T."/>
            <person name="Jahodarova E."/>
            <person name="Nykrynova M."/>
            <person name="Rychlik I."/>
        </authorList>
    </citation>
    <scope>NUCLEOTIDE SEQUENCE [LARGE SCALE GENOMIC DNA]</scope>
    <source>
        <strain evidence="7 8">153_Feed</strain>
    </source>
</reference>
<dbReference type="PANTHER" id="PTHR30250:SF11">
    <property type="entry name" value="O-ANTIGEN TRANSPORTER-RELATED"/>
    <property type="match status" value="1"/>
</dbReference>
<keyword evidence="4 6" id="KW-1133">Transmembrane helix</keyword>
<feature type="transmembrane region" description="Helical" evidence="6">
    <location>
        <begin position="294"/>
        <end position="317"/>
    </location>
</feature>
<keyword evidence="8" id="KW-1185">Reference proteome</keyword>
<protein>
    <submittedName>
        <fullName evidence="7">Oligosaccharide flippase family protein</fullName>
    </submittedName>
</protein>
<dbReference type="InterPro" id="IPR002797">
    <property type="entry name" value="Polysacc_synth"/>
</dbReference>
<feature type="transmembrane region" description="Helical" evidence="6">
    <location>
        <begin position="251"/>
        <end position="273"/>
    </location>
</feature>
<feature type="transmembrane region" description="Helical" evidence="6">
    <location>
        <begin position="217"/>
        <end position="239"/>
    </location>
</feature>
<dbReference type="EMBL" id="JAUDEA010000012">
    <property type="protein sequence ID" value="MDM8271578.1"/>
    <property type="molecule type" value="Genomic_DNA"/>
</dbReference>
<proteinExistence type="predicted"/>
<gene>
    <name evidence="7" type="ORF">QUW25_07840</name>
</gene>
<feature type="transmembrane region" description="Helical" evidence="6">
    <location>
        <begin position="420"/>
        <end position="445"/>
    </location>
</feature>
<dbReference type="RefSeq" id="WP_289511655.1">
    <property type="nucleotide sequence ID" value="NZ_JAUDEA010000012.1"/>
</dbReference>
<dbReference type="Pfam" id="PF01943">
    <property type="entry name" value="Polysacc_synt"/>
    <property type="match status" value="1"/>
</dbReference>
<feature type="transmembrane region" description="Helical" evidence="6">
    <location>
        <begin position="42"/>
        <end position="67"/>
    </location>
</feature>
<feature type="transmembrane region" description="Helical" evidence="6">
    <location>
        <begin position="114"/>
        <end position="138"/>
    </location>
</feature>
<evidence type="ECO:0000256" key="6">
    <source>
        <dbReference type="SAM" id="Phobius"/>
    </source>
</evidence>
<evidence type="ECO:0000256" key="3">
    <source>
        <dbReference type="ARBA" id="ARBA00022692"/>
    </source>
</evidence>
<accession>A0ABT7V4Q0</accession>
<dbReference type="Proteomes" id="UP001529256">
    <property type="component" value="Unassembled WGS sequence"/>
</dbReference>
<evidence type="ECO:0000313" key="8">
    <source>
        <dbReference type="Proteomes" id="UP001529256"/>
    </source>
</evidence>
<comment type="subcellular location">
    <subcellularLocation>
        <location evidence="1">Cell membrane</location>
        <topology evidence="1">Multi-pass membrane protein</topology>
    </subcellularLocation>
</comment>
<feature type="transmembrane region" description="Helical" evidence="6">
    <location>
        <begin position="88"/>
        <end position="108"/>
    </location>
</feature>
<sequence length="468" mass="51937">MNWKEVVGNAAVAFMAQSVAMLLSVVQTLIVPKFLGVTQFGYWQLFVFYASYVKLFSLGLNDGVYLINGGKTWATINRSLISSQFAFGLLYESIIAFGLGLFAFMANLEFGRRLVIFCVAIFLIIQNACLYITGVLQAVNETKKSSMFTIVERIAYLAFLGALFLGGVRNFVPYVLLNLLSNAIGLAYCLCEFKGVLRSGLANVRETARAAISSIRVGIKLTIANLASTLIVGLSRFAIDAAWGIEVFGKVSLSLSLTTFFLAFVNQASMVLFPALRQSGEREIDGFFIFSRDFMGIFFPCMYLLYFPIVAMLSLWLPDYQDSLQFFMYLIPICVYDSKVNISCFTYLKVKRLEARMLTVNLLTTTFSAIGTAIAISVFDSVYGVFISMVSAIVIRSYYLDWFVSKRTGAPKSLVGLSEFLVTAAFILSGLLLSSVCAALVTLAFCCMHLLVCRERAAEMLDLLRRRI</sequence>
<dbReference type="InterPro" id="IPR050833">
    <property type="entry name" value="Poly_Biosynth_Transport"/>
</dbReference>
<evidence type="ECO:0000256" key="2">
    <source>
        <dbReference type="ARBA" id="ARBA00022475"/>
    </source>
</evidence>
<evidence type="ECO:0000256" key="1">
    <source>
        <dbReference type="ARBA" id="ARBA00004651"/>
    </source>
</evidence>
<keyword evidence="3 6" id="KW-0812">Transmembrane</keyword>
<feature type="transmembrane region" description="Helical" evidence="6">
    <location>
        <begin position="150"/>
        <end position="168"/>
    </location>
</feature>
<keyword evidence="5 6" id="KW-0472">Membrane</keyword>
<dbReference type="PANTHER" id="PTHR30250">
    <property type="entry name" value="PST FAMILY PREDICTED COLANIC ACID TRANSPORTER"/>
    <property type="match status" value="1"/>
</dbReference>
<evidence type="ECO:0000256" key="4">
    <source>
        <dbReference type="ARBA" id="ARBA00022989"/>
    </source>
</evidence>
<reference evidence="8" key="1">
    <citation type="submission" date="2023-06" db="EMBL/GenBank/DDBJ databases">
        <title>Identification and characterization of horizontal gene transfer across gut microbiota members of farm animals based on homology search.</title>
        <authorList>
            <person name="Zeman M."/>
            <person name="Kubasova T."/>
            <person name="Jahodarova E."/>
            <person name="Nykrynova M."/>
            <person name="Rychlik I."/>
        </authorList>
    </citation>
    <scope>NUCLEOTIDE SEQUENCE [LARGE SCALE GENOMIC DNA]</scope>
    <source>
        <strain evidence="8">153_Feed</strain>
    </source>
</reference>
<comment type="caution">
    <text evidence="7">The sequence shown here is derived from an EMBL/GenBank/DDBJ whole genome shotgun (WGS) entry which is preliminary data.</text>
</comment>
<reference evidence="7 8" key="2">
    <citation type="submission" date="2023-06" db="EMBL/GenBank/DDBJ databases">
        <title>Identification and characterization of horizontal gene transfer across gut microbiota members of farm animals based on homology search.</title>
        <authorList>
            <person name="Schwarzerova J."/>
            <person name="Nykrynova M."/>
            <person name="Jureckova K."/>
            <person name="Cejkova D."/>
            <person name="Rychlik I."/>
        </authorList>
    </citation>
    <scope>NUCLEOTIDE SEQUENCE [LARGE SCALE GENOMIC DNA]</scope>
    <source>
        <strain evidence="7 8">153_Feed</strain>
    </source>
</reference>
<evidence type="ECO:0000256" key="5">
    <source>
        <dbReference type="ARBA" id="ARBA00023136"/>
    </source>
</evidence>
<feature type="transmembrane region" description="Helical" evidence="6">
    <location>
        <begin position="355"/>
        <end position="376"/>
    </location>
</feature>
<evidence type="ECO:0000313" key="7">
    <source>
        <dbReference type="EMBL" id="MDM8271578.1"/>
    </source>
</evidence>
<keyword evidence="2" id="KW-1003">Cell membrane</keyword>
<feature type="transmembrane region" description="Helical" evidence="6">
    <location>
        <begin position="7"/>
        <end position="30"/>
    </location>
</feature>
<name>A0ABT7V4Q0_9ACTN</name>
<feature type="transmembrane region" description="Helical" evidence="6">
    <location>
        <begin position="382"/>
        <end position="399"/>
    </location>
</feature>
<organism evidence="7 8">
    <name type="scientific">Thermophilibacter provencensis</name>
    <dbReference type="NCBI Taxonomy" id="1852386"/>
    <lineage>
        <taxon>Bacteria</taxon>
        <taxon>Bacillati</taxon>
        <taxon>Actinomycetota</taxon>
        <taxon>Coriobacteriia</taxon>
        <taxon>Coriobacteriales</taxon>
        <taxon>Atopobiaceae</taxon>
        <taxon>Thermophilibacter</taxon>
    </lineage>
</organism>